<dbReference type="PANTHER" id="PTHR31579">
    <property type="entry name" value="OS03G0796600 PROTEIN"/>
    <property type="match status" value="1"/>
</dbReference>
<dbReference type="InParanoid" id="A0A251RR40"/>
<dbReference type="FunCoup" id="A0A251RR40">
    <property type="interactions" value="128"/>
</dbReference>
<dbReference type="AlphaFoldDB" id="A0A251RR40"/>
<dbReference type="Gramene" id="mRNA:HanXRQr2_Chr17g0810151">
    <property type="protein sequence ID" value="mRNA:HanXRQr2_Chr17g0810151"/>
    <property type="gene ID" value="HanXRQr2_Chr17g0810151"/>
</dbReference>
<dbReference type="EMBL" id="MNCJ02000332">
    <property type="protein sequence ID" value="KAF5756061.1"/>
    <property type="molecule type" value="Genomic_DNA"/>
</dbReference>
<reference evidence="2 4" key="1">
    <citation type="journal article" date="2017" name="Nature">
        <title>The sunflower genome provides insights into oil metabolism, flowering and Asterid evolution.</title>
        <authorList>
            <person name="Badouin H."/>
            <person name="Gouzy J."/>
            <person name="Grassa C.J."/>
            <person name="Murat F."/>
            <person name="Staton S.E."/>
            <person name="Cottret L."/>
            <person name="Lelandais-Briere C."/>
            <person name="Owens G.L."/>
            <person name="Carrere S."/>
            <person name="Mayjonade B."/>
            <person name="Legrand L."/>
            <person name="Gill N."/>
            <person name="Kane N.C."/>
            <person name="Bowers J.E."/>
            <person name="Hubner S."/>
            <person name="Bellec A."/>
            <person name="Berard A."/>
            <person name="Berges H."/>
            <person name="Blanchet N."/>
            <person name="Boniface M.C."/>
            <person name="Brunel D."/>
            <person name="Catrice O."/>
            <person name="Chaidir N."/>
            <person name="Claudel C."/>
            <person name="Donnadieu C."/>
            <person name="Faraut T."/>
            <person name="Fievet G."/>
            <person name="Helmstetter N."/>
            <person name="King M."/>
            <person name="Knapp S.J."/>
            <person name="Lai Z."/>
            <person name="Le Paslier M.C."/>
            <person name="Lippi Y."/>
            <person name="Lorenzon L."/>
            <person name="Mandel J.R."/>
            <person name="Marage G."/>
            <person name="Marchand G."/>
            <person name="Marquand E."/>
            <person name="Bret-Mestries E."/>
            <person name="Morien E."/>
            <person name="Nambeesan S."/>
            <person name="Nguyen T."/>
            <person name="Pegot-Espagnet P."/>
            <person name="Pouilly N."/>
            <person name="Raftis F."/>
            <person name="Sallet E."/>
            <person name="Schiex T."/>
            <person name="Thomas J."/>
            <person name="Vandecasteele C."/>
            <person name="Vares D."/>
            <person name="Vear F."/>
            <person name="Vautrin S."/>
            <person name="Crespi M."/>
            <person name="Mangin B."/>
            <person name="Burke J.M."/>
            <person name="Salse J."/>
            <person name="Munos S."/>
            <person name="Vincourt P."/>
            <person name="Rieseberg L.H."/>
            <person name="Langlade N.B."/>
        </authorList>
    </citation>
    <scope>NUCLEOTIDE SEQUENCE [LARGE SCALE GENOMIC DNA]</scope>
    <source>
        <strain evidence="4">cv. SF193</strain>
        <tissue evidence="2">Leaves</tissue>
    </source>
</reference>
<evidence type="ECO:0000256" key="1">
    <source>
        <dbReference type="SAM" id="MobiDB-lite"/>
    </source>
</evidence>
<evidence type="ECO:0000313" key="3">
    <source>
        <dbReference type="EMBL" id="OTF86826.1"/>
    </source>
</evidence>
<proteinExistence type="predicted"/>
<reference evidence="2" key="3">
    <citation type="submission" date="2020-06" db="EMBL/GenBank/DDBJ databases">
        <title>Helianthus annuus Genome sequencing and assembly Release 2.</title>
        <authorList>
            <person name="Gouzy J."/>
            <person name="Langlade N."/>
            <person name="Munos S."/>
        </authorList>
    </citation>
    <scope>NUCLEOTIDE SEQUENCE</scope>
    <source>
        <tissue evidence="2">Leaves</tissue>
    </source>
</reference>
<dbReference type="OMA" id="NCYICKS"/>
<name>A0A251RR40_HELAN</name>
<dbReference type="OrthoDB" id="691424at2759"/>
<gene>
    <name evidence="3" type="ORF">HannXRQ_Chr17g0555051</name>
    <name evidence="2" type="ORF">HanXRQr2_Chr17g0810151</name>
</gene>
<accession>A0A251RR40</accession>
<dbReference type="Pfam" id="PF04720">
    <property type="entry name" value="PDDEXK_6"/>
    <property type="match status" value="1"/>
</dbReference>
<dbReference type="PANTHER" id="PTHR31579:SF58">
    <property type="entry name" value="PLANT-SPECIFIC DOMAIN TIGR01615 FAMILY PROTEIN"/>
    <property type="match status" value="1"/>
</dbReference>
<sequence>MSLAQRYLAGPTVEAQVADMIFEFLDDSEVSSGSSCNSSDHNNNREIEEDETVGDPEENKLFWESQEQDLAECLFRTSTIESKIRQATREIVKEIKGVAVCGCGSATMAVDGCRRCFQRVISDRLQHAGYSCGICKAKWMNLKQIPAGEHTYIEVLDNSNSKKGVTRVIIELNLRTEFEMAKGSQEYNHLISRLPELYVGKTERLESLIKILCLASKRCMKDQKMHIAPWRKLKYMQAKWHGVRESESGLSPDILPIVERSRRLSRPMVSLLTFDLVENLSMSSSLHKWQLITEAC</sequence>
<evidence type="ECO:0000313" key="4">
    <source>
        <dbReference type="Proteomes" id="UP000215914"/>
    </source>
</evidence>
<protein>
    <submittedName>
        <fullName evidence="3">Uncharacterized protein</fullName>
    </submittedName>
</protein>
<organism evidence="3 4">
    <name type="scientific">Helianthus annuus</name>
    <name type="common">Common sunflower</name>
    <dbReference type="NCBI Taxonomy" id="4232"/>
    <lineage>
        <taxon>Eukaryota</taxon>
        <taxon>Viridiplantae</taxon>
        <taxon>Streptophyta</taxon>
        <taxon>Embryophyta</taxon>
        <taxon>Tracheophyta</taxon>
        <taxon>Spermatophyta</taxon>
        <taxon>Magnoliopsida</taxon>
        <taxon>eudicotyledons</taxon>
        <taxon>Gunneridae</taxon>
        <taxon>Pentapetalae</taxon>
        <taxon>asterids</taxon>
        <taxon>campanulids</taxon>
        <taxon>Asterales</taxon>
        <taxon>Asteraceae</taxon>
        <taxon>Asteroideae</taxon>
        <taxon>Heliantheae alliance</taxon>
        <taxon>Heliantheae</taxon>
        <taxon>Helianthus</taxon>
    </lineage>
</organism>
<reference evidence="3" key="2">
    <citation type="submission" date="2017-02" db="EMBL/GenBank/DDBJ databases">
        <title>Sunflower complete genome.</title>
        <authorList>
            <person name="Langlade N."/>
            <person name="Munos S."/>
        </authorList>
    </citation>
    <scope>NUCLEOTIDE SEQUENCE [LARGE SCALE GENOMIC DNA]</scope>
    <source>
        <tissue evidence="3">Leaves</tissue>
    </source>
</reference>
<evidence type="ECO:0000313" key="2">
    <source>
        <dbReference type="EMBL" id="KAF5756061.1"/>
    </source>
</evidence>
<dbReference type="InterPro" id="IPR006502">
    <property type="entry name" value="PDDEXK-like"/>
</dbReference>
<dbReference type="NCBIfam" id="TIGR01615">
    <property type="entry name" value="A_thal_3542"/>
    <property type="match status" value="1"/>
</dbReference>
<feature type="region of interest" description="Disordered" evidence="1">
    <location>
        <begin position="33"/>
        <end position="55"/>
    </location>
</feature>
<keyword evidence="4" id="KW-1185">Reference proteome</keyword>
<dbReference type="Proteomes" id="UP000215914">
    <property type="component" value="Chromosome 17"/>
</dbReference>
<dbReference type="EMBL" id="CM007906">
    <property type="protein sequence ID" value="OTF86826.1"/>
    <property type="molecule type" value="Genomic_DNA"/>
</dbReference>